<feature type="region of interest" description="Disordered" evidence="1">
    <location>
        <begin position="1"/>
        <end position="45"/>
    </location>
</feature>
<protein>
    <submittedName>
        <fullName evidence="2">Uncharacterized protein</fullName>
    </submittedName>
</protein>
<feature type="compositionally biased region" description="Pro residues" evidence="1">
    <location>
        <begin position="1"/>
        <end position="10"/>
    </location>
</feature>
<dbReference type="Proteomes" id="UP001189429">
    <property type="component" value="Unassembled WGS sequence"/>
</dbReference>
<keyword evidence="3" id="KW-1185">Reference proteome</keyword>
<dbReference type="EMBL" id="CAUYUJ010018410">
    <property type="protein sequence ID" value="CAK0883403.1"/>
    <property type="molecule type" value="Genomic_DNA"/>
</dbReference>
<evidence type="ECO:0000313" key="3">
    <source>
        <dbReference type="Proteomes" id="UP001189429"/>
    </source>
</evidence>
<proteinExistence type="predicted"/>
<name>A0ABN9WDY5_9DINO</name>
<comment type="caution">
    <text evidence="2">The sequence shown here is derived from an EMBL/GenBank/DDBJ whole genome shotgun (WGS) entry which is preliminary data.</text>
</comment>
<evidence type="ECO:0000256" key="1">
    <source>
        <dbReference type="SAM" id="MobiDB-lite"/>
    </source>
</evidence>
<feature type="non-terminal residue" evidence="2">
    <location>
        <position position="1"/>
    </location>
</feature>
<evidence type="ECO:0000313" key="2">
    <source>
        <dbReference type="EMBL" id="CAK0883403.1"/>
    </source>
</evidence>
<sequence>PLLRGPPPSRRPAVGAPPARGHAPPQRGHVPAVHGRGPPLQEHSPRLRQVHPAAEQHAGAARLPLVVQQELLESLGRPLEYEHIASYKAVVLVPHVPNNAAFADLYAMQVPMFLPAEPYIYTWMWANSAVFGGPALFAVGTTAMQSRAPAGLRPAAPAWWLEEGANVSAQYPPFAHLTAGFPSEPCGGGFCCTRPTGSSTRTTVRCLGRGASAASPSWWCCWQGFPRRKQTAPAAR</sequence>
<reference evidence="2" key="1">
    <citation type="submission" date="2023-10" db="EMBL/GenBank/DDBJ databases">
        <authorList>
            <person name="Chen Y."/>
            <person name="Shah S."/>
            <person name="Dougan E. K."/>
            <person name="Thang M."/>
            <person name="Chan C."/>
        </authorList>
    </citation>
    <scope>NUCLEOTIDE SEQUENCE [LARGE SCALE GENOMIC DNA]</scope>
</reference>
<gene>
    <name evidence="2" type="ORF">PCOR1329_LOCUS65628</name>
</gene>
<organism evidence="2 3">
    <name type="scientific">Prorocentrum cordatum</name>
    <dbReference type="NCBI Taxonomy" id="2364126"/>
    <lineage>
        <taxon>Eukaryota</taxon>
        <taxon>Sar</taxon>
        <taxon>Alveolata</taxon>
        <taxon>Dinophyceae</taxon>
        <taxon>Prorocentrales</taxon>
        <taxon>Prorocentraceae</taxon>
        <taxon>Prorocentrum</taxon>
    </lineage>
</organism>
<accession>A0ABN9WDY5</accession>